<sequence length="210" mass="23897">MHYLKIVFGGILMIRTKNVSYQTKAGTRILDHTNWEWKYGQKIGLMGKSGAGKTTLAKILAGFLLPSSGEVIPPKERDGVASIQLIWQHPEQAVNPKWRVRKILEEAGEIDQGLLQQFNIPSEWLQRFPQQLSGGELQRICIVRCLMVNPSYIIADEMTSMLDPVSQAEIWKQFMHIVEANNTGLLVISHERKLLERITDHILDIEELQG</sequence>
<evidence type="ECO:0000256" key="2">
    <source>
        <dbReference type="ARBA" id="ARBA00022448"/>
    </source>
</evidence>
<organism evidence="6 7">
    <name type="scientific">Gracilibacillus dipsosauri</name>
    <dbReference type="NCBI Taxonomy" id="178340"/>
    <lineage>
        <taxon>Bacteria</taxon>
        <taxon>Bacillati</taxon>
        <taxon>Bacillota</taxon>
        <taxon>Bacilli</taxon>
        <taxon>Bacillales</taxon>
        <taxon>Bacillaceae</taxon>
        <taxon>Gracilibacillus</taxon>
    </lineage>
</organism>
<dbReference type="InterPro" id="IPR003439">
    <property type="entry name" value="ABC_transporter-like_ATP-bd"/>
</dbReference>
<dbReference type="Pfam" id="PF00005">
    <property type="entry name" value="ABC_tran"/>
    <property type="match status" value="1"/>
</dbReference>
<dbReference type="PANTHER" id="PTHR43776">
    <property type="entry name" value="TRANSPORT ATP-BINDING PROTEIN"/>
    <property type="match status" value="1"/>
</dbReference>
<evidence type="ECO:0000256" key="3">
    <source>
        <dbReference type="ARBA" id="ARBA00022741"/>
    </source>
</evidence>
<dbReference type="PANTHER" id="PTHR43776:SF7">
    <property type="entry name" value="D,D-DIPEPTIDE TRANSPORT ATP-BINDING PROTEIN DDPF-RELATED"/>
    <property type="match status" value="1"/>
</dbReference>
<dbReference type="EMBL" id="QGTD01000005">
    <property type="protein sequence ID" value="PWU69479.1"/>
    <property type="molecule type" value="Genomic_DNA"/>
</dbReference>
<keyword evidence="2" id="KW-0813">Transport</keyword>
<dbReference type="InterPro" id="IPR050319">
    <property type="entry name" value="ABC_transp_ATP-bind"/>
</dbReference>
<dbReference type="PROSITE" id="PS00211">
    <property type="entry name" value="ABC_TRANSPORTER_1"/>
    <property type="match status" value="1"/>
</dbReference>
<keyword evidence="3" id="KW-0547">Nucleotide-binding</keyword>
<evidence type="ECO:0000313" key="7">
    <source>
        <dbReference type="Proteomes" id="UP000245624"/>
    </source>
</evidence>
<accession>A0A317L6U7</accession>
<dbReference type="PROSITE" id="PS50893">
    <property type="entry name" value="ABC_TRANSPORTER_2"/>
    <property type="match status" value="1"/>
</dbReference>
<feature type="domain" description="ABC transporter" evidence="5">
    <location>
        <begin position="14"/>
        <end position="208"/>
    </location>
</feature>
<dbReference type="InterPro" id="IPR027417">
    <property type="entry name" value="P-loop_NTPase"/>
</dbReference>
<dbReference type="InterPro" id="IPR003593">
    <property type="entry name" value="AAA+_ATPase"/>
</dbReference>
<dbReference type="OrthoDB" id="9806285at2"/>
<dbReference type="GO" id="GO:0016887">
    <property type="term" value="F:ATP hydrolysis activity"/>
    <property type="evidence" value="ECO:0007669"/>
    <property type="project" value="InterPro"/>
</dbReference>
<name>A0A317L6U7_9BACI</name>
<protein>
    <submittedName>
        <fullName evidence="6">ABC transporter ATP-binding protein</fullName>
    </submittedName>
</protein>
<dbReference type="SMART" id="SM00382">
    <property type="entry name" value="AAA"/>
    <property type="match status" value="1"/>
</dbReference>
<evidence type="ECO:0000259" key="5">
    <source>
        <dbReference type="PROSITE" id="PS50893"/>
    </source>
</evidence>
<proteinExistence type="inferred from homology"/>
<dbReference type="SUPFAM" id="SSF52540">
    <property type="entry name" value="P-loop containing nucleoside triphosphate hydrolases"/>
    <property type="match status" value="1"/>
</dbReference>
<dbReference type="Proteomes" id="UP000245624">
    <property type="component" value="Unassembled WGS sequence"/>
</dbReference>
<comment type="similarity">
    <text evidence="1">Belongs to the ABC transporter superfamily.</text>
</comment>
<evidence type="ECO:0000256" key="1">
    <source>
        <dbReference type="ARBA" id="ARBA00005417"/>
    </source>
</evidence>
<dbReference type="AlphaFoldDB" id="A0A317L6U7"/>
<dbReference type="InterPro" id="IPR017871">
    <property type="entry name" value="ABC_transporter-like_CS"/>
</dbReference>
<gene>
    <name evidence="6" type="ORF">DLJ74_05775</name>
</gene>
<keyword evidence="7" id="KW-1185">Reference proteome</keyword>
<evidence type="ECO:0000256" key="4">
    <source>
        <dbReference type="ARBA" id="ARBA00022840"/>
    </source>
</evidence>
<dbReference type="Gene3D" id="3.40.50.300">
    <property type="entry name" value="P-loop containing nucleotide triphosphate hydrolases"/>
    <property type="match status" value="1"/>
</dbReference>
<dbReference type="GO" id="GO:0005524">
    <property type="term" value="F:ATP binding"/>
    <property type="evidence" value="ECO:0007669"/>
    <property type="project" value="UniProtKB-KW"/>
</dbReference>
<dbReference type="GO" id="GO:0055085">
    <property type="term" value="P:transmembrane transport"/>
    <property type="evidence" value="ECO:0007669"/>
    <property type="project" value="UniProtKB-ARBA"/>
</dbReference>
<reference evidence="6 7" key="1">
    <citation type="submission" date="2018-05" db="EMBL/GenBank/DDBJ databases">
        <title>Genomic analysis of Gracilibacillus dipsosauri DD1 reveals novel features of a salt-tolerant amylase.</title>
        <authorList>
            <person name="Deutch C.E."/>
            <person name="Yang S."/>
        </authorList>
    </citation>
    <scope>NUCLEOTIDE SEQUENCE [LARGE SCALE GENOMIC DNA]</scope>
    <source>
        <strain evidence="6 7">DD1</strain>
    </source>
</reference>
<keyword evidence="4 6" id="KW-0067">ATP-binding</keyword>
<comment type="caution">
    <text evidence="6">The sequence shown here is derived from an EMBL/GenBank/DDBJ whole genome shotgun (WGS) entry which is preliminary data.</text>
</comment>
<evidence type="ECO:0000313" key="6">
    <source>
        <dbReference type="EMBL" id="PWU69479.1"/>
    </source>
</evidence>